<feature type="transmembrane region" description="Helical" evidence="1">
    <location>
        <begin position="120"/>
        <end position="139"/>
    </location>
</feature>
<keyword evidence="1" id="KW-0472">Membrane</keyword>
<proteinExistence type="predicted"/>
<dbReference type="InterPro" id="IPR025508">
    <property type="entry name" value="DUF4395"/>
</dbReference>
<evidence type="ECO:0000256" key="1">
    <source>
        <dbReference type="SAM" id="Phobius"/>
    </source>
</evidence>
<keyword evidence="1" id="KW-0812">Transmembrane</keyword>
<reference evidence="3 4" key="1">
    <citation type="submission" date="2022-12" db="EMBL/GenBank/DDBJ databases">
        <title>Chitinophagaceae gen. sp. nov., a new member of the family Chitinophagaceae, isolated from soil in a chemical factory.</title>
        <authorList>
            <person name="Ke Z."/>
        </authorList>
    </citation>
    <scope>NUCLEOTIDE SEQUENCE [LARGE SCALE GENOMIC DNA]</scope>
    <source>
        <strain evidence="3 4">LY-5</strain>
    </source>
</reference>
<dbReference type="EMBL" id="JAQGEF010000011">
    <property type="protein sequence ID" value="MDA3615274.1"/>
    <property type="molecule type" value="Genomic_DNA"/>
</dbReference>
<protein>
    <submittedName>
        <fullName evidence="3">DUF4395 domain-containing protein</fullName>
    </submittedName>
</protein>
<feature type="transmembrane region" description="Helical" evidence="1">
    <location>
        <begin position="81"/>
        <end position="114"/>
    </location>
</feature>
<dbReference type="Proteomes" id="UP001210231">
    <property type="component" value="Unassembled WGS sequence"/>
</dbReference>
<organism evidence="3 4">
    <name type="scientific">Polluticaenibacter yanchengensis</name>
    <dbReference type="NCBI Taxonomy" id="3014562"/>
    <lineage>
        <taxon>Bacteria</taxon>
        <taxon>Pseudomonadati</taxon>
        <taxon>Bacteroidota</taxon>
        <taxon>Chitinophagia</taxon>
        <taxon>Chitinophagales</taxon>
        <taxon>Chitinophagaceae</taxon>
        <taxon>Polluticaenibacter</taxon>
    </lineage>
</organism>
<gene>
    <name evidence="3" type="ORF">O3P16_10685</name>
</gene>
<comment type="caution">
    <text evidence="3">The sequence shown here is derived from an EMBL/GenBank/DDBJ whole genome shotgun (WGS) entry which is preliminary data.</text>
</comment>
<sequence>MTNAKNLYKDSNVIRLVAAQVLVLTVILLLFQSRLIAAFLVADFAIRAFTNALSPLAFIGKTILRKANVKPKQVFAPPKKFAALLGFSFSILILVLLLFNAMTAVIIVAGLLMVAAFLEAVFNICLGCYAYSYLVVPFIKQ</sequence>
<accession>A0ABT4UK95</accession>
<feature type="domain" description="DUF4395" evidence="2">
    <location>
        <begin position="10"/>
        <end position="134"/>
    </location>
</feature>
<evidence type="ECO:0000313" key="4">
    <source>
        <dbReference type="Proteomes" id="UP001210231"/>
    </source>
</evidence>
<dbReference type="RefSeq" id="WP_407031599.1">
    <property type="nucleotide sequence ID" value="NZ_JAQGEF010000011.1"/>
</dbReference>
<dbReference type="Pfam" id="PF14340">
    <property type="entry name" value="DUF4395"/>
    <property type="match status" value="1"/>
</dbReference>
<name>A0ABT4UK95_9BACT</name>
<keyword evidence="4" id="KW-1185">Reference proteome</keyword>
<evidence type="ECO:0000259" key="2">
    <source>
        <dbReference type="Pfam" id="PF14340"/>
    </source>
</evidence>
<keyword evidence="1" id="KW-1133">Transmembrane helix</keyword>
<evidence type="ECO:0000313" key="3">
    <source>
        <dbReference type="EMBL" id="MDA3615274.1"/>
    </source>
</evidence>
<feature type="transmembrane region" description="Helical" evidence="1">
    <location>
        <begin position="12"/>
        <end position="31"/>
    </location>
</feature>
<feature type="transmembrane region" description="Helical" evidence="1">
    <location>
        <begin position="37"/>
        <end position="60"/>
    </location>
</feature>